<feature type="transmembrane region" description="Helical" evidence="1">
    <location>
        <begin position="77"/>
        <end position="97"/>
    </location>
</feature>
<protein>
    <submittedName>
        <fullName evidence="2">Archaellum biogenesis protein FlaJ (TadC family)</fullName>
    </submittedName>
</protein>
<keyword evidence="1" id="KW-1133">Transmembrane helix</keyword>
<sequence length="121" mass="14397">MSRRPATVWRSLALTICILLPILTWITLHDVLYALAQWVPNTFTERLVFNWQRRAFLLSAIAVPALVWYYRPRWRWIWLLLVLALVTTPFLFAAYWFPHGHCWEPGRFLEQPSIMADVPCE</sequence>
<keyword evidence="1" id="KW-0472">Membrane</keyword>
<evidence type="ECO:0000256" key="1">
    <source>
        <dbReference type="SAM" id="Phobius"/>
    </source>
</evidence>
<reference evidence="2 3" key="1">
    <citation type="submission" date="2020-08" db="EMBL/GenBank/DDBJ databases">
        <title>Genomic Encyclopedia of Type Strains, Phase IV (KMG-IV): sequencing the most valuable type-strain genomes for metagenomic binning, comparative biology and taxonomic classification.</title>
        <authorList>
            <person name="Goeker M."/>
        </authorList>
    </citation>
    <scope>NUCLEOTIDE SEQUENCE [LARGE SCALE GENOMIC DNA]</scope>
    <source>
        <strain evidence="2 3">DSM 27165</strain>
    </source>
</reference>
<gene>
    <name evidence="2" type="ORF">HNQ59_001905</name>
</gene>
<evidence type="ECO:0000313" key="3">
    <source>
        <dbReference type="Proteomes" id="UP000575898"/>
    </source>
</evidence>
<name>A0A840MHB7_9PROT</name>
<keyword evidence="3" id="KW-1185">Reference proteome</keyword>
<proteinExistence type="predicted"/>
<organism evidence="2 3">
    <name type="scientific">Chitinivorax tropicus</name>
    <dbReference type="NCBI Taxonomy" id="714531"/>
    <lineage>
        <taxon>Bacteria</taxon>
        <taxon>Pseudomonadati</taxon>
        <taxon>Pseudomonadota</taxon>
        <taxon>Betaproteobacteria</taxon>
        <taxon>Chitinivorax</taxon>
    </lineage>
</organism>
<evidence type="ECO:0000313" key="2">
    <source>
        <dbReference type="EMBL" id="MBB5018614.1"/>
    </source>
</evidence>
<keyword evidence="1" id="KW-0812">Transmembrane</keyword>
<dbReference type="AlphaFoldDB" id="A0A840MHB7"/>
<dbReference type="Proteomes" id="UP000575898">
    <property type="component" value="Unassembled WGS sequence"/>
</dbReference>
<feature type="transmembrane region" description="Helical" evidence="1">
    <location>
        <begin position="12"/>
        <end position="39"/>
    </location>
</feature>
<accession>A0A840MHB7</accession>
<comment type="caution">
    <text evidence="2">The sequence shown here is derived from an EMBL/GenBank/DDBJ whole genome shotgun (WGS) entry which is preliminary data.</text>
</comment>
<dbReference type="RefSeq" id="WP_184038162.1">
    <property type="nucleotide sequence ID" value="NZ_JACHHY010000010.1"/>
</dbReference>
<dbReference type="EMBL" id="JACHHY010000010">
    <property type="protein sequence ID" value="MBB5018614.1"/>
    <property type="molecule type" value="Genomic_DNA"/>
</dbReference>
<feature type="transmembrane region" description="Helical" evidence="1">
    <location>
        <begin position="51"/>
        <end position="70"/>
    </location>
</feature>